<keyword evidence="2" id="KW-0472">Membrane</keyword>
<protein>
    <submittedName>
        <fullName evidence="3">DUF4383 domain-containing protein</fullName>
    </submittedName>
</protein>
<accession>A0A5N0UX62</accession>
<organism evidence="3 4">
    <name type="scientific">Amycolatopsis acidicola</name>
    <dbReference type="NCBI Taxonomy" id="2596893"/>
    <lineage>
        <taxon>Bacteria</taxon>
        <taxon>Bacillati</taxon>
        <taxon>Actinomycetota</taxon>
        <taxon>Actinomycetes</taxon>
        <taxon>Pseudonocardiales</taxon>
        <taxon>Pseudonocardiaceae</taxon>
        <taxon>Amycolatopsis</taxon>
    </lineage>
</organism>
<name>A0A5N0UX62_9PSEU</name>
<feature type="transmembrane region" description="Helical" evidence="2">
    <location>
        <begin position="87"/>
        <end position="107"/>
    </location>
</feature>
<keyword evidence="4" id="KW-1185">Reference proteome</keyword>
<dbReference type="Proteomes" id="UP000319769">
    <property type="component" value="Unassembled WGS sequence"/>
</dbReference>
<reference evidence="3" key="1">
    <citation type="submission" date="2019-09" db="EMBL/GenBank/DDBJ databases">
        <authorList>
            <person name="Teo W.F.A."/>
            <person name="Duangmal K."/>
        </authorList>
    </citation>
    <scope>NUCLEOTIDE SEQUENCE [LARGE SCALE GENOMIC DNA]</scope>
    <source>
        <strain evidence="3">K81G1</strain>
    </source>
</reference>
<feature type="transmembrane region" description="Helical" evidence="2">
    <location>
        <begin position="20"/>
        <end position="38"/>
    </location>
</feature>
<dbReference type="RefSeq" id="WP_144754313.1">
    <property type="nucleotide sequence ID" value="NZ_VMNW02000071.1"/>
</dbReference>
<dbReference type="AlphaFoldDB" id="A0A5N0UX62"/>
<dbReference type="EMBL" id="VMNW02000071">
    <property type="protein sequence ID" value="KAA9153860.1"/>
    <property type="molecule type" value="Genomic_DNA"/>
</dbReference>
<comment type="caution">
    <text evidence="3">The sequence shown here is derived from an EMBL/GenBank/DDBJ whole genome shotgun (WGS) entry which is preliminary data.</text>
</comment>
<keyword evidence="2" id="KW-0812">Transmembrane</keyword>
<feature type="transmembrane region" description="Helical" evidence="2">
    <location>
        <begin position="50"/>
        <end position="75"/>
    </location>
</feature>
<dbReference type="OrthoDB" id="572373at2"/>
<feature type="region of interest" description="Disordered" evidence="1">
    <location>
        <begin position="151"/>
        <end position="215"/>
    </location>
</feature>
<gene>
    <name evidence="3" type="ORF">FPZ12_033290</name>
</gene>
<evidence type="ECO:0000313" key="3">
    <source>
        <dbReference type="EMBL" id="KAA9153860.1"/>
    </source>
</evidence>
<evidence type="ECO:0000256" key="2">
    <source>
        <dbReference type="SAM" id="Phobius"/>
    </source>
</evidence>
<dbReference type="Pfam" id="PF14325">
    <property type="entry name" value="DUF4383"/>
    <property type="match status" value="1"/>
</dbReference>
<proteinExistence type="predicted"/>
<evidence type="ECO:0000313" key="4">
    <source>
        <dbReference type="Proteomes" id="UP000319769"/>
    </source>
</evidence>
<feature type="transmembrane region" description="Helical" evidence="2">
    <location>
        <begin position="127"/>
        <end position="144"/>
    </location>
</feature>
<sequence length="215" mass="22400">MARSEDTHIRVSGIQPVQVLAGLIGLVYLALGIVGFARTGFSDFAGNPEVMLLGFMINPLHNLVHVVVGVLGIVMASSSATSRIFGWLLFLGFGVVSIWGLMITGIISRNPVSGMGNPLNLNAADNWLHVVSAIVGLVLAVMPARKVAHISSPASTPADATTVSTPPAAAAQTQTMPPVDSTREPAMGADATPTEPSGTPKQHRMPRLGRRSAAH</sequence>
<feature type="compositionally biased region" description="Low complexity" evidence="1">
    <location>
        <begin position="151"/>
        <end position="178"/>
    </location>
</feature>
<evidence type="ECO:0000256" key="1">
    <source>
        <dbReference type="SAM" id="MobiDB-lite"/>
    </source>
</evidence>
<keyword evidence="2" id="KW-1133">Transmembrane helix</keyword>
<feature type="compositionally biased region" description="Basic residues" evidence="1">
    <location>
        <begin position="201"/>
        <end position="215"/>
    </location>
</feature>